<dbReference type="Proteomes" id="UP001597180">
    <property type="component" value="Unassembled WGS sequence"/>
</dbReference>
<dbReference type="SUPFAM" id="SSF51735">
    <property type="entry name" value="NAD(P)-binding Rossmann-fold domains"/>
    <property type="match status" value="1"/>
</dbReference>
<dbReference type="Gene3D" id="3.40.50.720">
    <property type="entry name" value="NAD(P)-binding Rossmann-like Domain"/>
    <property type="match status" value="1"/>
</dbReference>
<reference evidence="3" key="1">
    <citation type="journal article" date="2019" name="Int. J. Syst. Evol. Microbiol.">
        <title>The Global Catalogue of Microorganisms (GCM) 10K type strain sequencing project: providing services to taxonomists for standard genome sequencing and annotation.</title>
        <authorList>
            <consortium name="The Broad Institute Genomics Platform"/>
            <consortium name="The Broad Institute Genome Sequencing Center for Infectious Disease"/>
            <person name="Wu L."/>
            <person name="Ma J."/>
        </authorList>
    </citation>
    <scope>NUCLEOTIDE SEQUENCE [LARGE SCALE GENOMIC DNA]</scope>
    <source>
        <strain evidence="3">CCUG 53270</strain>
    </source>
</reference>
<evidence type="ECO:0000313" key="3">
    <source>
        <dbReference type="Proteomes" id="UP001597180"/>
    </source>
</evidence>
<sequence length="220" mass="24110">MTKKAIVAGATGMVGKALVDRLLSDSGCQEVYTIVRRTTGLRHEKLTELVVDYDRLDIASSLWEGADVFCTLGTTIKKAGSQEQFRKVDCEYPVKLGELAAANRARHFLIVTAMGSDPSSLFFYSRVKGDAEARLRQLPLPGLSVFRPSLLTGEREEVRRAERMGEAAASLLPFLFKGPMRKYKPIAGSIVAEAMIRAARLNRPGVTVYESDAIADLSGR</sequence>
<dbReference type="PANTHER" id="PTHR14097:SF7">
    <property type="entry name" value="OXIDOREDUCTASE HTATIP2"/>
    <property type="match status" value="1"/>
</dbReference>
<evidence type="ECO:0000313" key="2">
    <source>
        <dbReference type="EMBL" id="MFD1224827.1"/>
    </source>
</evidence>
<keyword evidence="3" id="KW-1185">Reference proteome</keyword>
<dbReference type="EMBL" id="JBHTLU010000050">
    <property type="protein sequence ID" value="MFD1224827.1"/>
    <property type="molecule type" value="Genomic_DNA"/>
</dbReference>
<accession>A0ABW3UWH9</accession>
<dbReference type="RefSeq" id="WP_345595354.1">
    <property type="nucleotide sequence ID" value="NZ_BAABJG010000058.1"/>
</dbReference>
<protein>
    <submittedName>
        <fullName evidence="2">NAD(P)H-binding protein</fullName>
    </submittedName>
</protein>
<name>A0ABW3UWH9_9BACL</name>
<feature type="domain" description="NAD(P)-binding" evidence="1">
    <location>
        <begin position="9"/>
        <end position="153"/>
    </location>
</feature>
<organism evidence="2 3">
    <name type="scientific">Paenibacillus vulneris</name>
    <dbReference type="NCBI Taxonomy" id="1133364"/>
    <lineage>
        <taxon>Bacteria</taxon>
        <taxon>Bacillati</taxon>
        <taxon>Bacillota</taxon>
        <taxon>Bacilli</taxon>
        <taxon>Bacillales</taxon>
        <taxon>Paenibacillaceae</taxon>
        <taxon>Paenibacillus</taxon>
    </lineage>
</organism>
<dbReference type="Pfam" id="PF13460">
    <property type="entry name" value="NAD_binding_10"/>
    <property type="match status" value="1"/>
</dbReference>
<gene>
    <name evidence="2" type="ORF">ACFQ4B_32430</name>
</gene>
<comment type="caution">
    <text evidence="2">The sequence shown here is derived from an EMBL/GenBank/DDBJ whole genome shotgun (WGS) entry which is preliminary data.</text>
</comment>
<dbReference type="InterPro" id="IPR036291">
    <property type="entry name" value="NAD(P)-bd_dom_sf"/>
</dbReference>
<dbReference type="InterPro" id="IPR016040">
    <property type="entry name" value="NAD(P)-bd_dom"/>
</dbReference>
<dbReference type="PANTHER" id="PTHR14097">
    <property type="entry name" value="OXIDOREDUCTASE HTATIP2"/>
    <property type="match status" value="1"/>
</dbReference>
<proteinExistence type="predicted"/>
<evidence type="ECO:0000259" key="1">
    <source>
        <dbReference type="Pfam" id="PF13460"/>
    </source>
</evidence>